<evidence type="ECO:0000313" key="2">
    <source>
        <dbReference type="Proteomes" id="UP000887116"/>
    </source>
</evidence>
<reference evidence="1" key="1">
    <citation type="submission" date="2020-07" db="EMBL/GenBank/DDBJ databases">
        <title>Multicomponent nature underlies the extraordinary mechanical properties of spider dragline silk.</title>
        <authorList>
            <person name="Kono N."/>
            <person name="Nakamura H."/>
            <person name="Mori M."/>
            <person name="Yoshida Y."/>
            <person name="Ohtoshi R."/>
            <person name="Malay A.D."/>
            <person name="Moran D.A.P."/>
            <person name="Tomita M."/>
            <person name="Numata K."/>
            <person name="Arakawa K."/>
        </authorList>
    </citation>
    <scope>NUCLEOTIDE SEQUENCE</scope>
</reference>
<evidence type="ECO:0000313" key="1">
    <source>
        <dbReference type="EMBL" id="GFQ71150.1"/>
    </source>
</evidence>
<sequence>MESIHRCPKVMLRCFQEREFRNVKKTRHAWSTWIGPTMEEHALRQEVRSGLFKRRSEMPYYPKEWAEGTVYIRMPS</sequence>
<gene>
    <name evidence="1" type="ORF">TNCT_224841</name>
</gene>
<accession>A0A8X6KBK0</accession>
<name>A0A8X6KBK0_TRICU</name>
<comment type="caution">
    <text evidence="1">The sequence shown here is derived from an EMBL/GenBank/DDBJ whole genome shotgun (WGS) entry which is preliminary data.</text>
</comment>
<proteinExistence type="predicted"/>
<dbReference type="AlphaFoldDB" id="A0A8X6KBK0"/>
<dbReference type="EMBL" id="BMAO01011074">
    <property type="protein sequence ID" value="GFQ71150.1"/>
    <property type="molecule type" value="Genomic_DNA"/>
</dbReference>
<organism evidence="1 2">
    <name type="scientific">Trichonephila clavata</name>
    <name type="common">Joro spider</name>
    <name type="synonym">Nephila clavata</name>
    <dbReference type="NCBI Taxonomy" id="2740835"/>
    <lineage>
        <taxon>Eukaryota</taxon>
        <taxon>Metazoa</taxon>
        <taxon>Ecdysozoa</taxon>
        <taxon>Arthropoda</taxon>
        <taxon>Chelicerata</taxon>
        <taxon>Arachnida</taxon>
        <taxon>Araneae</taxon>
        <taxon>Araneomorphae</taxon>
        <taxon>Entelegynae</taxon>
        <taxon>Araneoidea</taxon>
        <taxon>Nephilidae</taxon>
        <taxon>Trichonephila</taxon>
    </lineage>
</organism>
<dbReference type="Proteomes" id="UP000887116">
    <property type="component" value="Unassembled WGS sequence"/>
</dbReference>
<protein>
    <submittedName>
        <fullName evidence="1">Uncharacterized protein</fullName>
    </submittedName>
</protein>
<keyword evidence="2" id="KW-1185">Reference proteome</keyword>